<feature type="compositionally biased region" description="Basic and acidic residues" evidence="2">
    <location>
        <begin position="705"/>
        <end position="716"/>
    </location>
</feature>
<dbReference type="InterPro" id="IPR036864">
    <property type="entry name" value="Zn2-C6_fun-type_DNA-bd_sf"/>
</dbReference>
<feature type="domain" description="Zn(2)-C6 fungal-type" evidence="3">
    <location>
        <begin position="542"/>
        <end position="572"/>
    </location>
</feature>
<keyword evidence="1" id="KW-0539">Nucleus</keyword>
<reference evidence="4" key="2">
    <citation type="submission" date="2012-05" db="EMBL/GenBank/DDBJ databases">
        <title>The Genome Annotation of Fusarium oxysporum II5.</title>
        <authorList>
            <consortium name="The Broad Institute Genomics Platform"/>
            <person name="Ma L.-J."/>
            <person name="Corby-Kistler H."/>
            <person name="Broz K."/>
            <person name="Gale L.R."/>
            <person name="Jonkers W."/>
            <person name="O'Donnell K."/>
            <person name="Ploetz R."/>
            <person name="Steinberg C."/>
            <person name="Schwartz D.C."/>
            <person name="VanEtten H."/>
            <person name="Zhou S."/>
            <person name="Young S.K."/>
            <person name="Zeng Q."/>
            <person name="Gargeya S."/>
            <person name="Fitzgerald M."/>
            <person name="Abouelleil A."/>
            <person name="Alvarado L."/>
            <person name="Chapman S.B."/>
            <person name="Gainer-Dewar J."/>
            <person name="Goldberg J."/>
            <person name="Griggs A."/>
            <person name="Gujja S."/>
            <person name="Hansen M."/>
            <person name="Howarth C."/>
            <person name="Imamovic A."/>
            <person name="Ireland A."/>
            <person name="Larimer J."/>
            <person name="McCowan C."/>
            <person name="Murphy C."/>
            <person name="Pearson M."/>
            <person name="Poon T.W."/>
            <person name="Priest M."/>
            <person name="Roberts A."/>
            <person name="Saif S."/>
            <person name="Shea T."/>
            <person name="Sykes S."/>
            <person name="Wortman J."/>
            <person name="Nusbaum C."/>
            <person name="Birren B."/>
        </authorList>
    </citation>
    <scope>NUCLEOTIDE SEQUENCE</scope>
    <source>
        <strain evidence="4">54006</strain>
    </source>
</reference>
<organism evidence="4">
    <name type="scientific">Fusarium odoratissimum (strain NRRL 54006)</name>
    <dbReference type="NCBI Taxonomy" id="1089451"/>
    <lineage>
        <taxon>Eukaryota</taxon>
        <taxon>Fungi</taxon>
        <taxon>Dikarya</taxon>
        <taxon>Ascomycota</taxon>
        <taxon>Pezizomycotina</taxon>
        <taxon>Sordariomycetes</taxon>
        <taxon>Hypocreomycetidae</taxon>
        <taxon>Hypocreales</taxon>
        <taxon>Nectriaceae</taxon>
        <taxon>Fusarium</taxon>
        <taxon>Fusarium oxysporum species complex</taxon>
        <taxon>Fusarium oxysporum f. sp. cubense (strain race 4)</taxon>
    </lineage>
</organism>
<proteinExistence type="predicted"/>
<dbReference type="SMART" id="SM00066">
    <property type="entry name" value="GAL4"/>
    <property type="match status" value="1"/>
</dbReference>
<sequence length="948" mass="106797">MTLCNLCRTIPLDTLPTVPQDIKCGYMTGYPYIQYFRDWRLEDKGFLHYQSLDALQGSASDLHCVLCNLILEQVLRCQAELEKLKPSWELYGAYKYAWPLWEFWLVKPASGRDGFWVMTFTDELGFKGEVRRGEARLVAAIGLCVKDASNGTDSSEGLFSEIPTRKYVQIDLVFGDLQGQVLAFSLPLREEAFSTECLMEDKHPSFPTFVDYITLPKEPLSGRGWTLQERVLSHRTLHYSNQQMLFECNEAFLGEDGLFLRARFETVHQKRNEREATAIDQESKHSIYKDALLKSWYRLVQLYGKRHLSIPSDKLPAISGLASIFAERLDDQYLAGLWRSDLVVGLCWQGLKYGRRRVREYRAPSWSWASVDGDVSPGIPYTYKILAKIMDVEVTLKGANPYGEVLEGKIKICAPMKRLYLTRRGSTQQAEFELRTKNAQTGRISCCFDSIEFTEDLFKEAGGIPENIRARELFALLLIETPGFSDGQLPFWGLVIERIQEKEEYQRVGNIRTSRKALREELKDGLGKHYSSMMVPPRLRGCCDSCTRSKLKCSGEMPCCQRCRRRGLDCIYSKARRAGRPRLKPKPSKASILSSVDQKPQTDIASYSDQPFNSLQSSNDDLVLPSLPDLVYYSPHCQDIALLTQDPWTSTPCLSSDVTQPSSVCGLDDLMLQDVLLINADGFSSTSPRSLQQEWSQESALHSDGLGDARPKHDLSGEGTLCHSSTSPLGLYTITGLDTDDTSSHLTEVDMEINSIMATIADIAKQPMGSHHLRDELCTTCWPQLLSKSQLLMYIAGSENSSLLRLDAVLQVSWTVEQVQKRISGCPTCMSRSMELSSMLALLYDWISSQISYALENPAVIQSCRLTIGNSVLTGQNGIIGTYELVRYRIMRAIHVIESINNTNATMGEGNSGHLYQVVRLMLEVAKSRLEAMSGMIDLLESEQFCSI</sequence>
<reference evidence="4" key="1">
    <citation type="submission" date="2011-11" db="EMBL/GenBank/DDBJ databases">
        <title>The Genome Sequence of Fusarium oxysporum II5.</title>
        <authorList>
            <consortium name="The Broad Institute Genome Sequencing Platform"/>
            <person name="Ma L.-J."/>
            <person name="Gale L.R."/>
            <person name="Schwartz D.C."/>
            <person name="Zhou S."/>
            <person name="Corby-Kistler H."/>
            <person name="Young S.K."/>
            <person name="Zeng Q."/>
            <person name="Gargeya S."/>
            <person name="Fitzgerald M."/>
            <person name="Haas B."/>
            <person name="Abouelleil A."/>
            <person name="Alvarado L."/>
            <person name="Arachchi H.M."/>
            <person name="Berlin A."/>
            <person name="Brown A."/>
            <person name="Chapman S.B."/>
            <person name="Chen Z."/>
            <person name="Dunbar C."/>
            <person name="Freedman E."/>
            <person name="Gearin G."/>
            <person name="Goldberg J."/>
            <person name="Griggs A."/>
            <person name="Gujja S."/>
            <person name="Heiman D."/>
            <person name="Howarth C."/>
            <person name="Larson L."/>
            <person name="Lui A."/>
            <person name="MacDonald P.J.P."/>
            <person name="Montmayeur A."/>
            <person name="Murphy C."/>
            <person name="Neiman D."/>
            <person name="Pearson M."/>
            <person name="Priest M."/>
            <person name="Roberts A."/>
            <person name="Saif S."/>
            <person name="Shea T."/>
            <person name="Shenoy N."/>
            <person name="Sisk P."/>
            <person name="Stolte C."/>
            <person name="Sykes S."/>
            <person name="Wortman J."/>
            <person name="Nusbaum C."/>
            <person name="Birren B."/>
        </authorList>
    </citation>
    <scope>NUCLEOTIDE SEQUENCE [LARGE SCALE GENOMIC DNA]</scope>
    <source>
        <strain evidence="4">54006</strain>
    </source>
</reference>
<dbReference type="PRINTS" id="PR00755">
    <property type="entry name" value="AFLATOXINBRP"/>
</dbReference>
<dbReference type="SUPFAM" id="SSF57701">
    <property type="entry name" value="Zn2/Cys6 DNA-binding domain"/>
    <property type="match status" value="1"/>
</dbReference>
<dbReference type="AlphaFoldDB" id="X0J4G8"/>
<accession>X0J4G8</accession>
<name>X0J4G8_FUSO5</name>
<dbReference type="PROSITE" id="PS50048">
    <property type="entry name" value="ZN2_CY6_FUNGAL_2"/>
    <property type="match status" value="1"/>
</dbReference>
<dbReference type="InterPro" id="IPR001138">
    <property type="entry name" value="Zn2Cys6_DnaBD"/>
</dbReference>
<dbReference type="Pfam" id="PF00172">
    <property type="entry name" value="Zn_clus"/>
    <property type="match status" value="1"/>
</dbReference>
<dbReference type="GeneID" id="42040708"/>
<evidence type="ECO:0000259" key="3">
    <source>
        <dbReference type="PROSITE" id="PS50048"/>
    </source>
</evidence>
<evidence type="ECO:0000256" key="1">
    <source>
        <dbReference type="ARBA" id="ARBA00023242"/>
    </source>
</evidence>
<feature type="compositionally biased region" description="Polar residues" evidence="2">
    <location>
        <begin position="688"/>
        <end position="700"/>
    </location>
</feature>
<feature type="region of interest" description="Disordered" evidence="2">
    <location>
        <begin position="688"/>
        <end position="719"/>
    </location>
</feature>
<dbReference type="PANTHER" id="PTHR33112:SF16">
    <property type="entry name" value="HETEROKARYON INCOMPATIBILITY DOMAIN-CONTAINING PROTEIN"/>
    <property type="match status" value="1"/>
</dbReference>
<gene>
    <name evidence="4" type="ORF">FOIG_15533</name>
</gene>
<feature type="compositionally biased region" description="Polar residues" evidence="2">
    <location>
        <begin position="591"/>
        <end position="611"/>
    </location>
</feature>
<dbReference type="Proteomes" id="UP000030685">
    <property type="component" value="Unassembled WGS sequence"/>
</dbReference>
<dbReference type="GO" id="GO:0008270">
    <property type="term" value="F:zinc ion binding"/>
    <property type="evidence" value="ECO:0007669"/>
    <property type="project" value="InterPro"/>
</dbReference>
<dbReference type="CDD" id="cd00067">
    <property type="entry name" value="GAL4"/>
    <property type="match status" value="1"/>
</dbReference>
<evidence type="ECO:0000256" key="2">
    <source>
        <dbReference type="SAM" id="MobiDB-lite"/>
    </source>
</evidence>
<dbReference type="VEuPathDB" id="FungiDB:FOIG_15533"/>
<dbReference type="EMBL" id="JH658319">
    <property type="protein sequence ID" value="EXL91246.1"/>
    <property type="molecule type" value="Genomic_DNA"/>
</dbReference>
<dbReference type="RefSeq" id="XP_031053336.1">
    <property type="nucleotide sequence ID" value="XM_031216897.1"/>
</dbReference>
<dbReference type="HOGENOM" id="CLU_310358_0_0_1"/>
<dbReference type="GO" id="GO:0000981">
    <property type="term" value="F:DNA-binding transcription factor activity, RNA polymerase II-specific"/>
    <property type="evidence" value="ECO:0007669"/>
    <property type="project" value="InterPro"/>
</dbReference>
<dbReference type="PANTHER" id="PTHR33112">
    <property type="entry name" value="DOMAIN PROTEIN, PUTATIVE-RELATED"/>
    <property type="match status" value="1"/>
</dbReference>
<feature type="region of interest" description="Disordered" evidence="2">
    <location>
        <begin position="580"/>
        <end position="611"/>
    </location>
</feature>
<dbReference type="Gene3D" id="4.10.240.10">
    <property type="entry name" value="Zn(2)-C6 fungal-type DNA-binding domain"/>
    <property type="match status" value="1"/>
</dbReference>
<protein>
    <recommendedName>
        <fullName evidence="3">Zn(2)-C6 fungal-type domain-containing protein</fullName>
    </recommendedName>
</protein>
<evidence type="ECO:0000313" key="4">
    <source>
        <dbReference type="EMBL" id="EXL91246.1"/>
    </source>
</evidence>